<accession>A0A1C3VJT1</accession>
<dbReference type="Pfam" id="PF04542">
    <property type="entry name" value="Sigma70_r2"/>
    <property type="match status" value="1"/>
</dbReference>
<feature type="domain" description="RNA polymerase sigma-70 region 2" evidence="2">
    <location>
        <begin position="11"/>
        <end position="75"/>
    </location>
</feature>
<comment type="subunit">
    <text evidence="1">Interacts transiently with the RNA polymerase catalytic core formed by RpoA, RpoB, RpoC and RpoZ (2 alpha, 1 beta, 1 beta' and 1 omega subunit) to form the RNA polymerase holoenzyme that can initiate transcription.</text>
</comment>
<evidence type="ECO:0000259" key="3">
    <source>
        <dbReference type="Pfam" id="PF08281"/>
    </source>
</evidence>
<dbReference type="RefSeq" id="WP_092848491.1">
    <property type="nucleotide sequence ID" value="NZ_FMAH01000014.1"/>
</dbReference>
<name>A0A1C3VJT1_9HYPH</name>
<dbReference type="STRING" id="411945.GA0061102_101429"/>
<dbReference type="InterPro" id="IPR007627">
    <property type="entry name" value="RNA_pol_sigma70_r2"/>
</dbReference>
<dbReference type="InterPro" id="IPR013324">
    <property type="entry name" value="RNA_pol_sigma_r3/r4-like"/>
</dbReference>
<dbReference type="AlphaFoldDB" id="A0A1C3VJT1"/>
<dbReference type="NCBIfam" id="TIGR02937">
    <property type="entry name" value="sigma70-ECF"/>
    <property type="match status" value="1"/>
</dbReference>
<evidence type="ECO:0000259" key="2">
    <source>
        <dbReference type="Pfam" id="PF04542"/>
    </source>
</evidence>
<evidence type="ECO:0000313" key="5">
    <source>
        <dbReference type="Proteomes" id="UP000199435"/>
    </source>
</evidence>
<dbReference type="InterPro" id="IPR013325">
    <property type="entry name" value="RNA_pol_sigma_r2"/>
</dbReference>
<dbReference type="GO" id="GO:0003677">
    <property type="term" value="F:DNA binding"/>
    <property type="evidence" value="ECO:0007669"/>
    <property type="project" value="InterPro"/>
</dbReference>
<dbReference type="InterPro" id="IPR036388">
    <property type="entry name" value="WH-like_DNA-bd_sf"/>
</dbReference>
<dbReference type="PANTHER" id="PTHR30173:SF43">
    <property type="entry name" value="ECF RNA POLYMERASE SIGMA FACTOR SIGI-RELATED"/>
    <property type="match status" value="1"/>
</dbReference>
<dbReference type="Gene3D" id="1.10.1740.10">
    <property type="match status" value="1"/>
</dbReference>
<evidence type="ECO:0000256" key="1">
    <source>
        <dbReference type="ARBA" id="ARBA00011344"/>
    </source>
</evidence>
<dbReference type="InterPro" id="IPR014284">
    <property type="entry name" value="RNA_pol_sigma-70_dom"/>
</dbReference>
<dbReference type="Proteomes" id="UP000199435">
    <property type="component" value="Unassembled WGS sequence"/>
</dbReference>
<dbReference type="PANTHER" id="PTHR30173">
    <property type="entry name" value="SIGMA 19 FACTOR"/>
    <property type="match status" value="1"/>
</dbReference>
<protein>
    <submittedName>
        <fullName evidence="4">RNA polymerase sigma-70 factor, ECF subfamily</fullName>
    </submittedName>
</protein>
<keyword evidence="5" id="KW-1185">Reference proteome</keyword>
<dbReference type="GO" id="GO:0016987">
    <property type="term" value="F:sigma factor activity"/>
    <property type="evidence" value="ECO:0007669"/>
    <property type="project" value="InterPro"/>
</dbReference>
<dbReference type="SUPFAM" id="SSF54427">
    <property type="entry name" value="NTF2-like"/>
    <property type="match status" value="1"/>
</dbReference>
<dbReference type="EMBL" id="FMAH01000014">
    <property type="protein sequence ID" value="SCB27979.1"/>
    <property type="molecule type" value="Genomic_DNA"/>
</dbReference>
<dbReference type="Gene3D" id="1.10.10.10">
    <property type="entry name" value="Winged helix-like DNA-binding domain superfamily/Winged helix DNA-binding domain"/>
    <property type="match status" value="1"/>
</dbReference>
<dbReference type="InterPro" id="IPR032710">
    <property type="entry name" value="NTF2-like_dom_sf"/>
</dbReference>
<dbReference type="InterPro" id="IPR052704">
    <property type="entry name" value="ECF_Sigma-70_Domain"/>
</dbReference>
<reference evidence="5" key="1">
    <citation type="submission" date="2016-08" db="EMBL/GenBank/DDBJ databases">
        <authorList>
            <person name="Varghese N."/>
            <person name="Submissions Spin"/>
        </authorList>
    </citation>
    <scope>NUCLEOTIDE SEQUENCE [LARGE SCALE GENOMIC DNA]</scope>
    <source>
        <strain evidence="5">HAMBI 2971</strain>
    </source>
</reference>
<dbReference type="Gene3D" id="3.10.450.50">
    <property type="match status" value="1"/>
</dbReference>
<proteinExistence type="predicted"/>
<dbReference type="InterPro" id="IPR013249">
    <property type="entry name" value="RNA_pol_sigma70_r4_t2"/>
</dbReference>
<dbReference type="SUPFAM" id="SSF88946">
    <property type="entry name" value="Sigma2 domain of RNA polymerase sigma factors"/>
    <property type="match status" value="1"/>
</dbReference>
<dbReference type="GO" id="GO:0006352">
    <property type="term" value="P:DNA-templated transcription initiation"/>
    <property type="evidence" value="ECO:0007669"/>
    <property type="project" value="InterPro"/>
</dbReference>
<gene>
    <name evidence="4" type="ORF">GA0061102_101429</name>
</gene>
<evidence type="ECO:0000313" key="4">
    <source>
        <dbReference type="EMBL" id="SCB27979.1"/>
    </source>
</evidence>
<dbReference type="Pfam" id="PF08281">
    <property type="entry name" value="Sigma70_r4_2"/>
    <property type="match status" value="1"/>
</dbReference>
<dbReference type="OrthoDB" id="9794372at2"/>
<sequence>MDEKKWRAEKFEANRPHLRAVAYRMLGSRTEAEDAVQETWLRLVRSDTSDIENLSGWLTTVTARICLDLLRARKSRREEPLTIHVPEPMVVHEAGNGTDPEQDALLADSVGLALLVVLEKLNPAERLAFVLHDMFDVSFDDIAPIVGRTTVATRQLASRARRRVQDTPPTTEVDLTRQRHVVDAFLTASRVGDMQALLAVLDPEAIFRPDAVAAHMGSVGEIQGRTAVAATFNGRAQAARPAVIDGAVGAVVVIGGQLRIALRFTLNDGNMVTAVDAVADPERLRKLEILLIEP</sequence>
<dbReference type="SUPFAM" id="SSF88659">
    <property type="entry name" value="Sigma3 and sigma4 domains of RNA polymerase sigma factors"/>
    <property type="match status" value="1"/>
</dbReference>
<organism evidence="4 5">
    <name type="scientific">Rhizobium miluonense</name>
    <dbReference type="NCBI Taxonomy" id="411945"/>
    <lineage>
        <taxon>Bacteria</taxon>
        <taxon>Pseudomonadati</taxon>
        <taxon>Pseudomonadota</taxon>
        <taxon>Alphaproteobacteria</taxon>
        <taxon>Hyphomicrobiales</taxon>
        <taxon>Rhizobiaceae</taxon>
        <taxon>Rhizobium/Agrobacterium group</taxon>
        <taxon>Rhizobium</taxon>
    </lineage>
</organism>
<feature type="domain" description="RNA polymerase sigma factor 70 region 4 type 2" evidence="3">
    <location>
        <begin position="113"/>
        <end position="163"/>
    </location>
</feature>